<comment type="similarity">
    <text evidence="1">Belongs to the DEAD box helicase family. DEAH subfamily.</text>
</comment>
<comment type="catalytic activity">
    <reaction evidence="9">
        <text>ATP + H2O = ADP + phosphate + H(+)</text>
        <dbReference type="Rhea" id="RHEA:13065"/>
        <dbReference type="ChEBI" id="CHEBI:15377"/>
        <dbReference type="ChEBI" id="CHEBI:15378"/>
        <dbReference type="ChEBI" id="CHEBI:30616"/>
        <dbReference type="ChEBI" id="CHEBI:43474"/>
        <dbReference type="ChEBI" id="CHEBI:456216"/>
        <dbReference type="EC" id="3.6.4.13"/>
    </reaction>
</comment>
<keyword evidence="8" id="KW-0508">mRNA splicing</keyword>
<dbReference type="Proteomes" id="UP000694044">
    <property type="component" value="Unassembled WGS sequence"/>
</dbReference>
<dbReference type="Pfam" id="PF00271">
    <property type="entry name" value="Helicase_C"/>
    <property type="match status" value="1"/>
</dbReference>
<comment type="caution">
    <text evidence="13">The sequence shown here is derived from an EMBL/GenBank/DDBJ whole genome shotgun (WGS) entry which is preliminary data.</text>
</comment>
<dbReference type="FunFam" id="3.40.50.300:FF:000578">
    <property type="entry name" value="probable ATP-dependent RNA helicase DHX35"/>
    <property type="match status" value="1"/>
</dbReference>
<dbReference type="GO" id="GO:0006397">
    <property type="term" value="P:mRNA processing"/>
    <property type="evidence" value="ECO:0007669"/>
    <property type="project" value="UniProtKB-KW"/>
</dbReference>
<gene>
    <name evidence="13" type="ORF">PHYPSEUDO_002604</name>
</gene>
<evidence type="ECO:0000256" key="8">
    <source>
        <dbReference type="ARBA" id="ARBA00023187"/>
    </source>
</evidence>
<evidence type="ECO:0000256" key="3">
    <source>
        <dbReference type="ARBA" id="ARBA00022664"/>
    </source>
</evidence>
<sequence length="837" mass="94181">MARDDRKRRRSRSRSCSLPRAPRRHRPVSLSPSASSHHRRQSPLESDFSSARETRSPQATRNPPLPALEHREELLAALKDHQVAICVGETGSGKTTQVPQFLHACGAYTSSKRDGGEISQCIAITQPRRVATVSVAQRVGEEMNTSVGGDGLVGYSIRFESRCSDQTRLKFLTDGVLVRECLSDPLLEKYSVVMLDEAHERSIHTDLLFGLLKQVMERRPEFRVLITSATLDAERFAEFFGERTSGEGKNKKKNKHKVKPCPVVKIPGRVFPVDIFHSKQRQIMGHRGPLSTYVRAAVETTMQVHNSEEAGHILVFLTGQREIEDACAQIRALHREQEKRTDGMELRVLPLYGALQGRRQREIFDVVPMDRVRKVIVATNIAETSLTIDGVRYVVDCGFTKQKVYNPVQQMESLVVVPISKVSAQQRAGRAGRTAPGKCYRLYNKPSYEEMAQETVPEIQRTNLANTVLYLKLLGIQDVIGFPYLDPPDEDALLDALKQLYVLGALDATTGEATALGKLMAAFPLEPKLSRAVVESLLLDCSREMTQVVAMLSVENVFVEASHRSQKWRHRDESDDEGEPDWEQRMLALKESGLLHKDGDQLTYRLLLQAFQSKSRKVQGHRRDLEHWCEDRHLRLRALTMAGSIVKQLRDIIDALSRRDLDAVKAMVRESDDRRDASLDDRLRQALCAGFFVNAARRCTMETVYRLMHYDEDGKKAAQLVQFHPLSAMCYSAPPEFCVYQELVVTSKPFMRGALAVERRWLDQYSKDKVNVSVAQLHALCGRKPPVEEKNEVQEANQPSVDTPEANSSVAASKPATVTADAVAAARARFLARKQRS</sequence>
<feature type="domain" description="Helicase ATP-binding" evidence="11">
    <location>
        <begin position="75"/>
        <end position="249"/>
    </location>
</feature>
<keyword evidence="6" id="KW-0347">Helicase</keyword>
<dbReference type="Pfam" id="PF04408">
    <property type="entry name" value="WHD_HA2"/>
    <property type="match status" value="1"/>
</dbReference>
<evidence type="ECO:0000313" key="13">
    <source>
        <dbReference type="EMBL" id="KAG7384416.1"/>
    </source>
</evidence>
<dbReference type="FunFam" id="3.40.50.300:FF:000145">
    <property type="entry name" value="probable ATP-dependent RNA helicase DHX40"/>
    <property type="match status" value="1"/>
</dbReference>
<evidence type="ECO:0000256" key="6">
    <source>
        <dbReference type="ARBA" id="ARBA00022806"/>
    </source>
</evidence>
<keyword evidence="5" id="KW-0378">Hydrolase</keyword>
<dbReference type="GO" id="GO:0003723">
    <property type="term" value="F:RNA binding"/>
    <property type="evidence" value="ECO:0007669"/>
    <property type="project" value="TreeGrafter"/>
</dbReference>
<dbReference type="InterPro" id="IPR007502">
    <property type="entry name" value="Helicase-assoc_dom"/>
</dbReference>
<dbReference type="CDD" id="cd17917">
    <property type="entry name" value="DEXHc_RHA-like"/>
    <property type="match status" value="1"/>
</dbReference>
<dbReference type="PROSITE" id="PS51192">
    <property type="entry name" value="HELICASE_ATP_BIND_1"/>
    <property type="match status" value="1"/>
</dbReference>
<dbReference type="GO" id="GO:0071013">
    <property type="term" value="C:catalytic step 2 spliceosome"/>
    <property type="evidence" value="ECO:0007669"/>
    <property type="project" value="TreeGrafter"/>
</dbReference>
<dbReference type="GO" id="GO:0003724">
    <property type="term" value="F:RNA helicase activity"/>
    <property type="evidence" value="ECO:0007669"/>
    <property type="project" value="UniProtKB-EC"/>
</dbReference>
<dbReference type="GO" id="GO:0016787">
    <property type="term" value="F:hydrolase activity"/>
    <property type="evidence" value="ECO:0007669"/>
    <property type="project" value="UniProtKB-KW"/>
</dbReference>
<evidence type="ECO:0000259" key="11">
    <source>
        <dbReference type="PROSITE" id="PS51192"/>
    </source>
</evidence>
<dbReference type="InterPro" id="IPR002464">
    <property type="entry name" value="DNA/RNA_helicase_DEAH_CS"/>
</dbReference>
<feature type="compositionally biased region" description="Basic residues" evidence="10">
    <location>
        <begin position="1"/>
        <end position="13"/>
    </location>
</feature>
<protein>
    <recommendedName>
        <fullName evidence="2">RNA helicase</fullName>
        <ecNumber evidence="2">3.6.4.13</ecNumber>
    </recommendedName>
</protein>
<dbReference type="GO" id="GO:0005524">
    <property type="term" value="F:ATP binding"/>
    <property type="evidence" value="ECO:0007669"/>
    <property type="project" value="UniProtKB-KW"/>
</dbReference>
<dbReference type="SMART" id="SM00490">
    <property type="entry name" value="HELICc"/>
    <property type="match status" value="1"/>
</dbReference>
<organism evidence="13 14">
    <name type="scientific">Phytophthora pseudosyringae</name>
    <dbReference type="NCBI Taxonomy" id="221518"/>
    <lineage>
        <taxon>Eukaryota</taxon>
        <taxon>Sar</taxon>
        <taxon>Stramenopiles</taxon>
        <taxon>Oomycota</taxon>
        <taxon>Peronosporomycetes</taxon>
        <taxon>Peronosporales</taxon>
        <taxon>Peronosporaceae</taxon>
        <taxon>Phytophthora</taxon>
    </lineage>
</organism>
<reference evidence="13" key="1">
    <citation type="submission" date="2021-02" db="EMBL/GenBank/DDBJ databases">
        <authorList>
            <person name="Palmer J.M."/>
        </authorList>
    </citation>
    <scope>NUCLEOTIDE SEQUENCE</scope>
    <source>
        <strain evidence="13">SCRP734</strain>
    </source>
</reference>
<dbReference type="PROSITE" id="PS00690">
    <property type="entry name" value="DEAH_ATP_HELICASE"/>
    <property type="match status" value="1"/>
</dbReference>
<feature type="domain" description="Helicase C-terminal" evidence="12">
    <location>
        <begin position="297"/>
        <end position="475"/>
    </location>
</feature>
<dbReference type="Pfam" id="PF21010">
    <property type="entry name" value="HA2_C"/>
    <property type="match status" value="1"/>
</dbReference>
<keyword evidence="14" id="KW-1185">Reference proteome</keyword>
<evidence type="ECO:0000256" key="9">
    <source>
        <dbReference type="ARBA" id="ARBA00047984"/>
    </source>
</evidence>
<keyword evidence="4" id="KW-0547">Nucleotide-binding</keyword>
<name>A0A8T1VTZ8_9STRA</name>
<feature type="region of interest" description="Disordered" evidence="10">
    <location>
        <begin position="786"/>
        <end position="817"/>
    </location>
</feature>
<dbReference type="InterPro" id="IPR048333">
    <property type="entry name" value="HA2_WH"/>
</dbReference>
<proteinExistence type="inferred from homology"/>
<evidence type="ECO:0000256" key="2">
    <source>
        <dbReference type="ARBA" id="ARBA00012552"/>
    </source>
</evidence>
<dbReference type="GO" id="GO:0008380">
    <property type="term" value="P:RNA splicing"/>
    <property type="evidence" value="ECO:0007669"/>
    <property type="project" value="UniProtKB-KW"/>
</dbReference>
<dbReference type="InterPro" id="IPR014001">
    <property type="entry name" value="Helicase_ATP-bd"/>
</dbReference>
<accession>A0A8T1VTZ8</accession>
<dbReference type="PANTHER" id="PTHR18934:SF83">
    <property type="entry name" value="PRE-MRNA-SPLICING FACTOR ATP-DEPENDENT RNA HELICASE DHX16"/>
    <property type="match status" value="1"/>
</dbReference>
<dbReference type="SMART" id="SM00847">
    <property type="entry name" value="HA2"/>
    <property type="match status" value="1"/>
</dbReference>
<feature type="region of interest" description="Disordered" evidence="10">
    <location>
        <begin position="1"/>
        <end position="66"/>
    </location>
</feature>
<keyword evidence="3" id="KW-0507">mRNA processing</keyword>
<dbReference type="CDD" id="cd18791">
    <property type="entry name" value="SF2_C_RHA"/>
    <property type="match status" value="1"/>
</dbReference>
<keyword evidence="7" id="KW-0067">ATP-binding</keyword>
<dbReference type="EC" id="3.6.4.13" evidence="2"/>
<dbReference type="SMART" id="SM00487">
    <property type="entry name" value="DEXDc"/>
    <property type="match status" value="1"/>
</dbReference>
<dbReference type="InterPro" id="IPR011709">
    <property type="entry name" value="DEAD-box_helicase_OB_fold"/>
</dbReference>
<dbReference type="PANTHER" id="PTHR18934">
    <property type="entry name" value="ATP-DEPENDENT RNA HELICASE"/>
    <property type="match status" value="1"/>
</dbReference>
<dbReference type="EMBL" id="JAGDFM010000148">
    <property type="protein sequence ID" value="KAG7384416.1"/>
    <property type="molecule type" value="Genomic_DNA"/>
</dbReference>
<feature type="compositionally biased region" description="Polar residues" evidence="10">
    <location>
        <begin position="794"/>
        <end position="811"/>
    </location>
</feature>
<evidence type="ECO:0000256" key="10">
    <source>
        <dbReference type="SAM" id="MobiDB-lite"/>
    </source>
</evidence>
<evidence type="ECO:0000313" key="14">
    <source>
        <dbReference type="Proteomes" id="UP000694044"/>
    </source>
</evidence>
<evidence type="ECO:0000256" key="5">
    <source>
        <dbReference type="ARBA" id="ARBA00022801"/>
    </source>
</evidence>
<dbReference type="InterPro" id="IPR001650">
    <property type="entry name" value="Helicase_C-like"/>
</dbReference>
<dbReference type="OrthoDB" id="10253254at2759"/>
<evidence type="ECO:0000256" key="4">
    <source>
        <dbReference type="ARBA" id="ARBA00022741"/>
    </source>
</evidence>
<evidence type="ECO:0000259" key="12">
    <source>
        <dbReference type="PROSITE" id="PS51194"/>
    </source>
</evidence>
<dbReference type="Pfam" id="PF07717">
    <property type="entry name" value="OB_NTP_bind"/>
    <property type="match status" value="1"/>
</dbReference>
<dbReference type="AlphaFoldDB" id="A0A8T1VTZ8"/>
<dbReference type="PROSITE" id="PS51194">
    <property type="entry name" value="HELICASE_CTER"/>
    <property type="match status" value="1"/>
</dbReference>
<evidence type="ECO:0000256" key="7">
    <source>
        <dbReference type="ARBA" id="ARBA00022840"/>
    </source>
</evidence>
<evidence type="ECO:0000256" key="1">
    <source>
        <dbReference type="ARBA" id="ARBA00008792"/>
    </source>
</evidence>